<comment type="caution">
    <text evidence="1">The sequence shown here is derived from an EMBL/GenBank/DDBJ whole genome shotgun (WGS) entry which is preliminary data.</text>
</comment>
<accession>A0AA36GR68</accession>
<dbReference type="PANTHER" id="PTHR21645">
    <property type="entry name" value="GLYCOSYLTRANSFERASE FAMILY 92 PROTEIN"/>
    <property type="match status" value="1"/>
</dbReference>
<organism evidence="1 2">
    <name type="scientific">Cylicocyclus nassatus</name>
    <name type="common">Nematode worm</name>
    <dbReference type="NCBI Taxonomy" id="53992"/>
    <lineage>
        <taxon>Eukaryota</taxon>
        <taxon>Metazoa</taxon>
        <taxon>Ecdysozoa</taxon>
        <taxon>Nematoda</taxon>
        <taxon>Chromadorea</taxon>
        <taxon>Rhabditida</taxon>
        <taxon>Rhabditina</taxon>
        <taxon>Rhabditomorpha</taxon>
        <taxon>Strongyloidea</taxon>
        <taxon>Strongylidae</taxon>
        <taxon>Cylicocyclus</taxon>
    </lineage>
</organism>
<gene>
    <name evidence="1" type="ORF">CYNAS_LOCUS8695</name>
</gene>
<dbReference type="Proteomes" id="UP001176961">
    <property type="component" value="Unassembled WGS sequence"/>
</dbReference>
<evidence type="ECO:0000313" key="2">
    <source>
        <dbReference type="Proteomes" id="UP001176961"/>
    </source>
</evidence>
<dbReference type="PANTHER" id="PTHR21645:SF22">
    <property type="entry name" value="GLYCOSYLTRANSFERASE FAMILY 92 PROTEIN"/>
    <property type="match status" value="1"/>
</dbReference>
<reference evidence="1" key="1">
    <citation type="submission" date="2023-07" db="EMBL/GenBank/DDBJ databases">
        <authorList>
            <consortium name="CYATHOMIX"/>
        </authorList>
    </citation>
    <scope>NUCLEOTIDE SEQUENCE</scope>
    <source>
        <strain evidence="1">N/A</strain>
    </source>
</reference>
<name>A0AA36GR68_CYLNA</name>
<keyword evidence="2" id="KW-1185">Reference proteome</keyword>
<protein>
    <submittedName>
        <fullName evidence="1">Uncharacterized protein</fullName>
    </submittedName>
</protein>
<dbReference type="EMBL" id="CATQJL010000223">
    <property type="protein sequence ID" value="CAJ0596712.1"/>
    <property type="molecule type" value="Genomic_DNA"/>
</dbReference>
<sequence>MTWNLKKKVYALFAEHFQAGSLLFEHRDVQLQLRETPATLANFNFNFLMDSKQKMNCNVWRMKTRVVVNARLHRCMSAINDEHWTLHVSRCLTPHVCFSRLSRDVDCVAARAEYEFFRSGANGYFLQVSNVSITTSDANCKAPVPPLVSGNHYFAP</sequence>
<evidence type="ECO:0000313" key="1">
    <source>
        <dbReference type="EMBL" id="CAJ0596712.1"/>
    </source>
</evidence>
<dbReference type="AlphaFoldDB" id="A0AA36GR68"/>
<proteinExistence type="predicted"/>
<dbReference type="InterPro" id="IPR052012">
    <property type="entry name" value="GTase_92"/>
</dbReference>